<accession>A0A135UFX5</accession>
<comment type="caution">
    <text evidence="1">The sequence shown here is derived from an EMBL/GenBank/DDBJ whole genome shotgun (WGS) entry which is preliminary data.</text>
</comment>
<dbReference type="OrthoDB" id="5278907at2759"/>
<reference evidence="1 2" key="1">
    <citation type="submission" date="2014-02" db="EMBL/GenBank/DDBJ databases">
        <title>The genome sequence of Colletotrichum salicis CBS 607.94.</title>
        <authorList>
            <person name="Baroncelli R."/>
            <person name="Thon M.R."/>
        </authorList>
    </citation>
    <scope>NUCLEOTIDE SEQUENCE [LARGE SCALE GENOMIC DNA]</scope>
    <source>
        <strain evidence="1 2">CBS 607.94</strain>
    </source>
</reference>
<sequence length="183" mass="21312">MWLGIKVSFSSRAEAHRHTLEIRLLCLVLETTGYDSGQPIRNCSLNTPKMLPTIVRRAAEAAGSKFTVFTNPYRTKKVWPPNFTNLSPQSQLRFEKKYKRRLALVYARPRWNKAVKLAQLVTVIGFLGWTFFFSELEFFGKEYRPSEEIRKRVRGLFGTIEADKRYERRRDAPEAPALIETPK</sequence>
<protein>
    <submittedName>
        <fullName evidence="1">Uncharacterized protein</fullName>
    </submittedName>
</protein>
<dbReference type="EMBL" id="JFFI01001529">
    <property type="protein sequence ID" value="KXH59272.1"/>
    <property type="molecule type" value="Genomic_DNA"/>
</dbReference>
<name>A0A135UFX5_9PEZI</name>
<dbReference type="STRING" id="1209931.A0A135UFX5"/>
<proteinExistence type="predicted"/>
<organism evidence="1 2">
    <name type="scientific">Colletotrichum salicis</name>
    <dbReference type="NCBI Taxonomy" id="1209931"/>
    <lineage>
        <taxon>Eukaryota</taxon>
        <taxon>Fungi</taxon>
        <taxon>Dikarya</taxon>
        <taxon>Ascomycota</taxon>
        <taxon>Pezizomycotina</taxon>
        <taxon>Sordariomycetes</taxon>
        <taxon>Hypocreomycetidae</taxon>
        <taxon>Glomerellales</taxon>
        <taxon>Glomerellaceae</taxon>
        <taxon>Colletotrichum</taxon>
        <taxon>Colletotrichum acutatum species complex</taxon>
    </lineage>
</organism>
<dbReference type="AlphaFoldDB" id="A0A135UFX5"/>
<gene>
    <name evidence="1" type="ORF">CSAL01_09777</name>
</gene>
<keyword evidence="2" id="KW-1185">Reference proteome</keyword>
<dbReference type="Proteomes" id="UP000070121">
    <property type="component" value="Unassembled WGS sequence"/>
</dbReference>
<evidence type="ECO:0000313" key="1">
    <source>
        <dbReference type="EMBL" id="KXH59272.1"/>
    </source>
</evidence>
<evidence type="ECO:0000313" key="2">
    <source>
        <dbReference type="Proteomes" id="UP000070121"/>
    </source>
</evidence>